<accession>A0AAD6MP56</accession>
<dbReference type="SUPFAM" id="SSF48371">
    <property type="entry name" value="ARM repeat"/>
    <property type="match status" value="1"/>
</dbReference>
<feature type="repeat" description="ARM" evidence="5">
    <location>
        <begin position="799"/>
        <end position="844"/>
    </location>
</feature>
<dbReference type="Gene3D" id="3.40.50.300">
    <property type="entry name" value="P-loop containing nucleotide triphosphate hydrolases"/>
    <property type="match status" value="1"/>
</dbReference>
<keyword evidence="3" id="KW-0547">Nucleotide-binding</keyword>
<dbReference type="AlphaFoldDB" id="A0AAD6MP56"/>
<dbReference type="PROSITE" id="PS50176">
    <property type="entry name" value="ARM_REPEAT"/>
    <property type="match status" value="1"/>
</dbReference>
<keyword evidence="2" id="KW-0677">Repeat</keyword>
<dbReference type="InterPro" id="IPR000225">
    <property type="entry name" value="Armadillo"/>
</dbReference>
<dbReference type="PROSITE" id="PS00856">
    <property type="entry name" value="GUANYLATE_KINASE_1"/>
    <property type="match status" value="1"/>
</dbReference>
<dbReference type="PANTHER" id="PTHR33115:SF50">
    <property type="entry name" value="ARM REPEAT SUPERFAMILY PROTEIN"/>
    <property type="match status" value="1"/>
</dbReference>
<name>A0AAD6MP56_9ROSI</name>
<feature type="transmembrane region" description="Helical" evidence="6">
    <location>
        <begin position="321"/>
        <end position="339"/>
    </location>
</feature>
<dbReference type="InterPro" id="IPR008145">
    <property type="entry name" value="GK/Ca_channel_bsu"/>
</dbReference>
<keyword evidence="6" id="KW-0472">Membrane</keyword>
<dbReference type="InterPro" id="IPR008144">
    <property type="entry name" value="Guanylate_kin-like_dom"/>
</dbReference>
<evidence type="ECO:0000256" key="3">
    <source>
        <dbReference type="ARBA" id="ARBA00022741"/>
    </source>
</evidence>
<dbReference type="Gene3D" id="3.30.63.10">
    <property type="entry name" value="Guanylate Kinase phosphate binding domain"/>
    <property type="match status" value="1"/>
</dbReference>
<feature type="transmembrane region" description="Helical" evidence="6">
    <location>
        <begin position="495"/>
        <end position="518"/>
    </location>
</feature>
<evidence type="ECO:0000256" key="4">
    <source>
        <dbReference type="ARBA" id="ARBA00022840"/>
    </source>
</evidence>
<dbReference type="GO" id="GO:0005524">
    <property type="term" value="F:ATP binding"/>
    <property type="evidence" value="ECO:0007669"/>
    <property type="project" value="UniProtKB-KW"/>
</dbReference>
<dbReference type="PANTHER" id="PTHR33115">
    <property type="entry name" value="ARM REPEAT SUPERFAMILY PROTEIN"/>
    <property type="match status" value="1"/>
</dbReference>
<keyword evidence="4" id="KW-0067">ATP-binding</keyword>
<dbReference type="GO" id="GO:0004385">
    <property type="term" value="F:GMP kinase activity"/>
    <property type="evidence" value="ECO:0007669"/>
    <property type="project" value="UniProtKB-EC"/>
</dbReference>
<organism evidence="8 9">
    <name type="scientific">Populus alba x Populus x berolinensis</name>
    <dbReference type="NCBI Taxonomy" id="444605"/>
    <lineage>
        <taxon>Eukaryota</taxon>
        <taxon>Viridiplantae</taxon>
        <taxon>Streptophyta</taxon>
        <taxon>Embryophyta</taxon>
        <taxon>Tracheophyta</taxon>
        <taxon>Spermatophyta</taxon>
        <taxon>Magnoliopsida</taxon>
        <taxon>eudicotyledons</taxon>
        <taxon>Gunneridae</taxon>
        <taxon>Pentapetalae</taxon>
        <taxon>rosids</taxon>
        <taxon>fabids</taxon>
        <taxon>Malpighiales</taxon>
        <taxon>Salicaceae</taxon>
        <taxon>Saliceae</taxon>
        <taxon>Populus</taxon>
    </lineage>
</organism>
<reference evidence="8" key="1">
    <citation type="journal article" date="2023" name="Mol. Ecol. Resour.">
        <title>Chromosome-level genome assembly of a triploid poplar Populus alba 'Berolinensis'.</title>
        <authorList>
            <person name="Chen S."/>
            <person name="Yu Y."/>
            <person name="Wang X."/>
            <person name="Wang S."/>
            <person name="Zhang T."/>
            <person name="Zhou Y."/>
            <person name="He R."/>
            <person name="Meng N."/>
            <person name="Wang Y."/>
            <person name="Liu W."/>
            <person name="Liu Z."/>
            <person name="Liu J."/>
            <person name="Guo Q."/>
            <person name="Huang H."/>
            <person name="Sederoff R.R."/>
            <person name="Wang G."/>
            <person name="Qu G."/>
            <person name="Chen S."/>
        </authorList>
    </citation>
    <scope>NUCLEOTIDE SEQUENCE</scope>
    <source>
        <strain evidence="8">SC-2020</strain>
    </source>
</reference>
<dbReference type="SMART" id="SM00072">
    <property type="entry name" value="GuKc"/>
    <property type="match status" value="1"/>
</dbReference>
<dbReference type="HAMAP" id="MF_00328">
    <property type="entry name" value="Guanylate_kinase"/>
    <property type="match status" value="1"/>
</dbReference>
<dbReference type="CDD" id="cd00071">
    <property type="entry name" value="GMPK"/>
    <property type="match status" value="1"/>
</dbReference>
<feature type="transmembrane region" description="Helical" evidence="6">
    <location>
        <begin position="351"/>
        <end position="373"/>
    </location>
</feature>
<dbReference type="EC" id="2.7.4.8" evidence="1"/>
<evidence type="ECO:0000313" key="8">
    <source>
        <dbReference type="EMBL" id="KAJ6989173.1"/>
    </source>
</evidence>
<dbReference type="SUPFAM" id="SSF52540">
    <property type="entry name" value="P-loop containing nucleoside triphosphate hydrolases"/>
    <property type="match status" value="1"/>
</dbReference>
<comment type="caution">
    <text evidence="8">The sequence shown here is derived from an EMBL/GenBank/DDBJ whole genome shotgun (WGS) entry which is preliminary data.</text>
</comment>
<proteinExistence type="inferred from homology"/>
<dbReference type="NCBIfam" id="TIGR03263">
    <property type="entry name" value="guanyl_kin"/>
    <property type="match status" value="1"/>
</dbReference>
<dbReference type="FunFam" id="3.30.63.10:FF:000002">
    <property type="entry name" value="Guanylate kinase 1"/>
    <property type="match status" value="1"/>
</dbReference>
<dbReference type="InterPro" id="IPR027417">
    <property type="entry name" value="P-loop_NTPase"/>
</dbReference>
<dbReference type="PROSITE" id="PS50052">
    <property type="entry name" value="GUANYLATE_KINASE_2"/>
    <property type="match status" value="1"/>
</dbReference>
<dbReference type="InterPro" id="IPR017665">
    <property type="entry name" value="Guanylate_kinase"/>
</dbReference>
<dbReference type="Gene3D" id="1.25.10.10">
    <property type="entry name" value="Leucine-rich Repeat Variant"/>
    <property type="match status" value="1"/>
</dbReference>
<evidence type="ECO:0000259" key="7">
    <source>
        <dbReference type="PROSITE" id="PS50052"/>
    </source>
</evidence>
<dbReference type="InterPro" id="IPR020590">
    <property type="entry name" value="Guanylate_kinase_CS"/>
</dbReference>
<protein>
    <recommendedName>
        <fullName evidence="1">guanylate kinase</fullName>
        <ecNumber evidence="1">2.7.4.8</ecNumber>
    </recommendedName>
</protein>
<sequence>MFRRLHSSLSCSNTTLSSPIFHHKKTLLSIHSKPTSPSQPQRFPSAPLRFFASYSKMSDTQKSKLTIPPPDKVSRPEMLRALEFSLGSSFSTNPISPPPNPLIIVISGPSGVGKDAVIKKLRQVRESLHFVVTATSRPMREGEVDGKDYYFVSKEEFLSMVERNELLEYALVYGDYKGIPKKQIREFMEKGHDIVLRVDVQGAETLRKILGNSAVFIFLVAENELELVKRLIDRKTETSEALLVRIATAREEVKHVRDFDYVVVNGEGKLDSAVKLVESIIDAEKAKVRQRRADKLCAIEVKMELQRVCAFESYHCEFYDMIIYILLVVSVTNIPGLIIEYPGGMGHQKATVVSSIFVFILARIGTGFLLKVLDVIQAEARTFEDHTQTATNQAVLAFSKARFAIELPTKGWCWSHLVDMDRGVSAEDGSIRLPVDELRRLSESYGSATIFEPQSGIENRDSGNGDFLSPTLPAARAPEKKLTLFALRVAIFEKAATGLGALGFIWATVVLLGGFAITLDKTDFWFITIILLIEGTRICSRSHELEWQHQATWSIADARIKSFRALRSSSHFIVEIVKALFRSITRVRKQSPHGREIRENPDAARNWDGRRKLSRTWTSSDVPILPYAQWVFLSRNVSKYLCWLQLASASACVVLSLMKLIKHNYGEIEEGDTDKRNLKAALNIFYSLALAEALLFLMEKAYWEWKVSYCKLLEEVRKECDLELSGSVSIRRFLYDAYSMCVEGSIFDGLKMDMVTFAMDLLASNSADEQLIGARVLCQFTMNPRFSDDTLQKIGTNISVIERLVEILNWKDPQEEEIRRSAAEMLSKLAGKKQNSLRVAGIPGALESISSLLQTNRTFSTTADEIGEKTIFRDHAHYGFWTFNQLGLLILKKLARDHDNCGKIGNTRGLLPKIIDFTHAEERLLKDENVTPSQILTVKSSLQLVKMLASTIGTTGNHLRREISEMVFTVSNIRDILRHGEKHPMLQKLGIEILTSLALEEDATERIGGAGGVLKELFNIFFSQRIPENQNHVRIASGEALAMLALESRRNCLRILKLRVLERLVGALEVPLLRVNAARILRNLCTYSGADCFDQLKGITAAVPTVLNAVMSEENKLQEVMVGLAAEAFKFMTSQESNTMFNGAGIKEAELANKILQILKRYQNPSVKVPRIRRFSIELAIWMMQNNAANVRTFKDLGLEKELEWVLESTAEVENFNIFSGTFGLSRHSTTIHSLVETAMQLLEDRQYATV</sequence>
<keyword evidence="6" id="KW-1133">Transmembrane helix</keyword>
<evidence type="ECO:0000256" key="6">
    <source>
        <dbReference type="SAM" id="Phobius"/>
    </source>
</evidence>
<evidence type="ECO:0000256" key="2">
    <source>
        <dbReference type="ARBA" id="ARBA00022737"/>
    </source>
</evidence>
<dbReference type="InterPro" id="IPR016024">
    <property type="entry name" value="ARM-type_fold"/>
</dbReference>
<keyword evidence="9" id="KW-1185">Reference proteome</keyword>
<dbReference type="Proteomes" id="UP001164929">
    <property type="component" value="Chromosome 8"/>
</dbReference>
<feature type="domain" description="Guanylate kinase-like" evidence="7">
    <location>
        <begin position="101"/>
        <end position="282"/>
    </location>
</feature>
<keyword evidence="6" id="KW-0812">Transmembrane</keyword>
<gene>
    <name evidence="8" type="ORF">NC653_021916</name>
</gene>
<dbReference type="InterPro" id="IPR011989">
    <property type="entry name" value="ARM-like"/>
</dbReference>
<evidence type="ECO:0000256" key="5">
    <source>
        <dbReference type="PROSITE-ProRule" id="PRU00259"/>
    </source>
</evidence>
<dbReference type="EMBL" id="JAQIZT010000008">
    <property type="protein sequence ID" value="KAJ6989173.1"/>
    <property type="molecule type" value="Genomic_DNA"/>
</dbReference>
<dbReference type="Pfam" id="PF00625">
    <property type="entry name" value="Guanylate_kin"/>
    <property type="match status" value="1"/>
</dbReference>
<evidence type="ECO:0000256" key="1">
    <source>
        <dbReference type="ARBA" id="ARBA00012961"/>
    </source>
</evidence>
<evidence type="ECO:0000313" key="9">
    <source>
        <dbReference type="Proteomes" id="UP001164929"/>
    </source>
</evidence>